<proteinExistence type="predicted"/>
<dbReference type="Proteomes" id="UP000321947">
    <property type="component" value="Unassembled WGS sequence"/>
</dbReference>
<gene>
    <name evidence="2" type="ORF">E5676_scaffold600G001420</name>
</gene>
<feature type="region of interest" description="Disordered" evidence="1">
    <location>
        <begin position="173"/>
        <end position="196"/>
    </location>
</feature>
<reference evidence="2 3" key="1">
    <citation type="submission" date="2019-08" db="EMBL/GenBank/DDBJ databases">
        <title>Draft genome sequences of two oriental melons (Cucumis melo L. var makuwa).</title>
        <authorList>
            <person name="Kwon S.-Y."/>
        </authorList>
    </citation>
    <scope>NUCLEOTIDE SEQUENCE [LARGE SCALE GENOMIC DNA]</scope>
    <source>
        <strain evidence="3">cv. Chang Bougi</strain>
        <tissue evidence="2">Leaf</tissue>
    </source>
</reference>
<name>A0A5D3DWV6_CUCMM</name>
<evidence type="ECO:0000313" key="3">
    <source>
        <dbReference type="Proteomes" id="UP000321947"/>
    </source>
</evidence>
<organism evidence="2 3">
    <name type="scientific">Cucumis melo var. makuwa</name>
    <name type="common">Oriental melon</name>
    <dbReference type="NCBI Taxonomy" id="1194695"/>
    <lineage>
        <taxon>Eukaryota</taxon>
        <taxon>Viridiplantae</taxon>
        <taxon>Streptophyta</taxon>
        <taxon>Embryophyta</taxon>
        <taxon>Tracheophyta</taxon>
        <taxon>Spermatophyta</taxon>
        <taxon>Magnoliopsida</taxon>
        <taxon>eudicotyledons</taxon>
        <taxon>Gunneridae</taxon>
        <taxon>Pentapetalae</taxon>
        <taxon>rosids</taxon>
        <taxon>fabids</taxon>
        <taxon>Cucurbitales</taxon>
        <taxon>Cucurbitaceae</taxon>
        <taxon>Benincaseae</taxon>
        <taxon>Cucumis</taxon>
    </lineage>
</organism>
<sequence>MSQSIQPQLDEGLGLGAMQNKNIALLTNWGWRFMNEELSMETSHPKHPWNGTFNWRAMGNSCNSLKSPRLVSHGYGGSVLIHFSACFGSTVPVYYVAPNALSLSIPYFSQGLPQVLLCRVHFLKEMLLLPSLSTGDEKVISGLACLFSEVGQAVLSGKTCYKSNWEQTLEEVKSNGSNNSVSKIETEKVSEAAGQRKRLLTTGHPPSAAASKAENQKQWVIKNLEVTQTMFDQLWIVTKLAICAQYGLFRRRWFMAAVGSFHLKFEQWDKLKHIWPIVMEGFGGWSKVKNLPLDYWYRRISETSNGLSIKEAHLAGAAQSSTKDTTPIELRPIPSAPKLFNYSSFIDPNTKITLLQGSPCQSVDSFQKKSNTEIVSPCSVSSEESAGLKYTYKGETNAEIEAVDLITLYEMDDAGVGTTP</sequence>
<comment type="caution">
    <text evidence="2">The sequence shown here is derived from an EMBL/GenBank/DDBJ whole genome shotgun (WGS) entry which is preliminary data.</text>
</comment>
<dbReference type="EMBL" id="SSTD01002133">
    <property type="protein sequence ID" value="TYK28317.1"/>
    <property type="molecule type" value="Genomic_DNA"/>
</dbReference>
<accession>A0A5D3DWV6</accession>
<protein>
    <submittedName>
        <fullName evidence="2">Transportin-3 isoform X2</fullName>
    </submittedName>
</protein>
<evidence type="ECO:0000313" key="2">
    <source>
        <dbReference type="EMBL" id="TYK28317.1"/>
    </source>
</evidence>
<dbReference type="AlphaFoldDB" id="A0A5D3DWV6"/>
<feature type="compositionally biased region" description="Low complexity" evidence="1">
    <location>
        <begin position="174"/>
        <end position="183"/>
    </location>
</feature>
<evidence type="ECO:0000256" key="1">
    <source>
        <dbReference type="SAM" id="MobiDB-lite"/>
    </source>
</evidence>